<dbReference type="Pfam" id="PF01925">
    <property type="entry name" value="TauE"/>
    <property type="match status" value="1"/>
</dbReference>
<evidence type="ECO:0000256" key="6">
    <source>
        <dbReference type="SAM" id="Coils"/>
    </source>
</evidence>
<sequence length="527" mass="58807">MKQVQFTDQQNSVKQELISKDFELQKVCDQFEETVSKLDVLNQKILDEKNKIKEQVKSKSISSSQAKEMIAKVNQDFKIEKQNINQQLANKNQEMEKSFAELNSAKQEKTARETIAKVKEQLNILKSQIRVEKKEVKTANQSNKELIKKEYAKIDSQYAKQLKELCDEYKAVKKGVSKTSLIMIYIISAVVVLIAALSINYLVYYPQANGGAKYDFGAKESLIALGLSGVLLLLVISTSYLLLKDSSKMLPLERKNNTFQKGVIIGFITDFFDTIGIGSFAPTIVFLKALKANDDDKKIPGILNISHTVPVIFEAIIFIAAVRVDPFTLITLIAMAVIGSYFGAMLANKIDKKKIKLVMGVLLFFTAIMMLLSHPMIQVFKGAGNETGLPFDEWKIYFASFIFLILGGLMSLGIGLYAPAMAVVALLGMDVTVAFPIMMGSTAFLMPIGSIRFIQDKNYAPKVTVAIAIGGMFGVICAFLAVFVGFAGNTEFVKYLLFLVIVVIFYASFSMLYDFYKIIKKDKLQRE</sequence>
<keyword evidence="8" id="KW-1185">Reference proteome</keyword>
<comment type="similarity">
    <text evidence="5">Belongs to the 4-toluene sulfonate uptake permease (TSUP) (TC 2.A.102) family.</text>
</comment>
<comment type="subcellular location">
    <subcellularLocation>
        <location evidence="5">Cell membrane</location>
        <topology evidence="5">Multi-pass membrane protein</topology>
    </subcellularLocation>
    <subcellularLocation>
        <location evidence="1">Membrane</location>
        <topology evidence="1">Multi-pass membrane protein</topology>
    </subcellularLocation>
</comment>
<dbReference type="EMBL" id="CP043026">
    <property type="protein sequence ID" value="QEH61402.1"/>
    <property type="molecule type" value="Genomic_DNA"/>
</dbReference>
<organism evidence="7 8">
    <name type="scientific">Spiroplasma chinense</name>
    <dbReference type="NCBI Taxonomy" id="216932"/>
    <lineage>
        <taxon>Bacteria</taxon>
        <taxon>Bacillati</taxon>
        <taxon>Mycoplasmatota</taxon>
        <taxon>Mollicutes</taxon>
        <taxon>Entomoplasmatales</taxon>
        <taxon>Spiroplasmataceae</taxon>
        <taxon>Spiroplasma</taxon>
    </lineage>
</organism>
<feature type="transmembrane region" description="Helical" evidence="5">
    <location>
        <begin position="263"/>
        <end position="287"/>
    </location>
</feature>
<feature type="transmembrane region" description="Helical" evidence="5">
    <location>
        <begin position="398"/>
        <end position="427"/>
    </location>
</feature>
<feature type="transmembrane region" description="Helical" evidence="5">
    <location>
        <begin position="357"/>
        <end position="377"/>
    </location>
</feature>
<evidence type="ECO:0000313" key="8">
    <source>
        <dbReference type="Proteomes" id="UP000323144"/>
    </source>
</evidence>
<dbReference type="KEGG" id="schi:SCHIN_v1c02040"/>
<dbReference type="GO" id="GO:0005886">
    <property type="term" value="C:plasma membrane"/>
    <property type="evidence" value="ECO:0007669"/>
    <property type="project" value="UniProtKB-SubCell"/>
</dbReference>
<comment type="caution">
    <text evidence="5">Lacks conserved residue(s) required for the propagation of feature annotation.</text>
</comment>
<dbReference type="PANTHER" id="PTHR43483:SF3">
    <property type="entry name" value="MEMBRANE TRANSPORTER PROTEIN HI_0806-RELATED"/>
    <property type="match status" value="1"/>
</dbReference>
<feature type="transmembrane region" description="Helical" evidence="5">
    <location>
        <begin position="327"/>
        <end position="345"/>
    </location>
</feature>
<feature type="transmembrane region" description="Helical" evidence="5">
    <location>
        <begin position="492"/>
        <end position="516"/>
    </location>
</feature>
<reference evidence="7 8" key="1">
    <citation type="submission" date="2019-08" db="EMBL/GenBank/DDBJ databases">
        <title>Complete genome sequence of Spiroplasma chinense CCH (DSM 19755).</title>
        <authorList>
            <person name="Shen H.-Y."/>
            <person name="Lin Y.-C."/>
            <person name="Chou L."/>
            <person name="Kuo C.-H."/>
        </authorList>
    </citation>
    <scope>NUCLEOTIDE SEQUENCE [LARGE SCALE GENOMIC DNA]</scope>
    <source>
        <strain evidence="7 8">CCH</strain>
    </source>
</reference>
<feature type="transmembrane region" description="Helical" evidence="5">
    <location>
        <begin position="433"/>
        <end position="451"/>
    </location>
</feature>
<dbReference type="PANTHER" id="PTHR43483">
    <property type="entry name" value="MEMBRANE TRANSPORTER PROTEIN HI_0806-RELATED"/>
    <property type="match status" value="1"/>
</dbReference>
<keyword evidence="2 5" id="KW-0812">Transmembrane</keyword>
<evidence type="ECO:0000256" key="2">
    <source>
        <dbReference type="ARBA" id="ARBA00022692"/>
    </source>
</evidence>
<dbReference type="InterPro" id="IPR002781">
    <property type="entry name" value="TM_pro_TauE-like"/>
</dbReference>
<dbReference type="AlphaFoldDB" id="A0A5B9Y5V1"/>
<dbReference type="RefSeq" id="WP_166507796.1">
    <property type="nucleotide sequence ID" value="NZ_CP043026.1"/>
</dbReference>
<keyword evidence="5" id="KW-1003">Cell membrane</keyword>
<keyword evidence="3 5" id="KW-1133">Transmembrane helix</keyword>
<evidence type="ECO:0000256" key="1">
    <source>
        <dbReference type="ARBA" id="ARBA00004141"/>
    </source>
</evidence>
<gene>
    <name evidence="7" type="ORF">SCHIN_v1c02040</name>
</gene>
<dbReference type="Proteomes" id="UP000323144">
    <property type="component" value="Chromosome"/>
</dbReference>
<evidence type="ECO:0000256" key="4">
    <source>
        <dbReference type="ARBA" id="ARBA00023136"/>
    </source>
</evidence>
<evidence type="ECO:0000313" key="7">
    <source>
        <dbReference type="EMBL" id="QEH61402.1"/>
    </source>
</evidence>
<keyword evidence="4 5" id="KW-0472">Membrane</keyword>
<keyword evidence="6" id="KW-0175">Coiled coil</keyword>
<protein>
    <recommendedName>
        <fullName evidence="5">Probable membrane transporter protein</fullName>
    </recommendedName>
</protein>
<accession>A0A5B9Y5V1</accession>
<name>A0A5B9Y5V1_9MOLU</name>
<proteinExistence type="inferred from homology"/>
<feature type="transmembrane region" description="Helical" evidence="5">
    <location>
        <begin position="182"/>
        <end position="203"/>
    </location>
</feature>
<evidence type="ECO:0000256" key="3">
    <source>
        <dbReference type="ARBA" id="ARBA00022989"/>
    </source>
</evidence>
<feature type="transmembrane region" description="Helical" evidence="5">
    <location>
        <begin position="223"/>
        <end position="243"/>
    </location>
</feature>
<evidence type="ECO:0000256" key="5">
    <source>
        <dbReference type="RuleBase" id="RU363041"/>
    </source>
</evidence>
<feature type="transmembrane region" description="Helical" evidence="5">
    <location>
        <begin position="463"/>
        <end position="486"/>
    </location>
</feature>
<feature type="coiled-coil region" evidence="6">
    <location>
        <begin position="74"/>
        <end position="149"/>
    </location>
</feature>
<feature type="transmembrane region" description="Helical" evidence="5">
    <location>
        <begin position="299"/>
        <end position="320"/>
    </location>
</feature>